<sequence>MRWKIVVHQKALEEIDNLPVEMRAKLARLLEIIQSVGPLGLCEPYAKSLGQKLWEIRLRGKDGIARVIYVALSNQTVGILHAFIKKTQKTPKQALDCAKKRLKEL</sequence>
<name>A0A4Q7DKU8_9PROT</name>
<dbReference type="AlphaFoldDB" id="A0A4Q7DKU8"/>
<proteinExistence type="predicted"/>
<dbReference type="OrthoDB" id="3233388at2"/>
<dbReference type="RefSeq" id="WP_130153429.1">
    <property type="nucleotide sequence ID" value="NZ_SCFB01000002.1"/>
</dbReference>
<comment type="caution">
    <text evidence="1">The sequence shown here is derived from an EMBL/GenBank/DDBJ whole genome shotgun (WGS) entry which is preliminary data.</text>
</comment>
<evidence type="ECO:0000313" key="2">
    <source>
        <dbReference type="Proteomes" id="UP000293550"/>
    </source>
</evidence>
<dbReference type="InterPro" id="IPR009241">
    <property type="entry name" value="HigB-like"/>
</dbReference>
<gene>
    <name evidence="1" type="ORF">EQU50_01675</name>
</gene>
<keyword evidence="2" id="KW-1185">Reference proteome</keyword>
<dbReference type="Pfam" id="PF05973">
    <property type="entry name" value="Gp49"/>
    <property type="match status" value="1"/>
</dbReference>
<reference evidence="1 2" key="1">
    <citation type="submission" date="2018-10" db="EMBL/GenBank/DDBJ databases">
        <title>An updated phylogeny of the Alphaproteobacteria reveals that the parasitic Rickettsiales and Holosporales have independent origins.</title>
        <authorList>
            <person name="Munoz-Gomez S.A."/>
            <person name="Hess S."/>
            <person name="Burger G."/>
            <person name="Lang B.F."/>
            <person name="Susko E."/>
            <person name="Slamovits C.H."/>
            <person name="Roger A.J."/>
        </authorList>
    </citation>
    <scope>NUCLEOTIDE SEQUENCE [LARGE SCALE GENOMIC DNA]</scope>
    <source>
        <strain evidence="1">HOLO01</strain>
    </source>
</reference>
<protein>
    <submittedName>
        <fullName evidence="1">Type II toxin-antitoxin system RelE/ParE family toxin</fullName>
    </submittedName>
</protein>
<evidence type="ECO:0000313" key="1">
    <source>
        <dbReference type="EMBL" id="RZI46959.1"/>
    </source>
</evidence>
<organism evidence="1 2">
    <name type="scientific">Candidatus Finniella inopinata</name>
    <dbReference type="NCBI Taxonomy" id="1696036"/>
    <lineage>
        <taxon>Bacteria</taxon>
        <taxon>Pseudomonadati</taxon>
        <taxon>Pseudomonadota</taxon>
        <taxon>Alphaproteobacteria</taxon>
        <taxon>Holosporales</taxon>
        <taxon>Candidatus Paracaedibacteraceae</taxon>
        <taxon>Candidatus Finniella</taxon>
    </lineage>
</organism>
<dbReference type="EMBL" id="SCFB01000002">
    <property type="protein sequence ID" value="RZI46959.1"/>
    <property type="molecule type" value="Genomic_DNA"/>
</dbReference>
<dbReference type="Proteomes" id="UP000293550">
    <property type="component" value="Unassembled WGS sequence"/>
</dbReference>
<accession>A0A4Q7DKU8</accession>